<dbReference type="STRING" id="268505.A0A2A9PEZ1"/>
<feature type="region of interest" description="Disordered" evidence="12">
    <location>
        <begin position="70"/>
        <end position="102"/>
    </location>
</feature>
<comment type="catalytic activity">
    <reaction evidence="10 11">
        <text>uridine(44) in tRNA(Ser) + S-adenosyl-L-methionine = 2'-O-methyluridine(44) in tRNA(Ser) + S-adenosyl-L-homocysteine + H(+)</text>
        <dbReference type="Rhea" id="RHEA:43100"/>
        <dbReference type="Rhea" id="RHEA-COMP:10339"/>
        <dbReference type="Rhea" id="RHEA-COMP:10340"/>
        <dbReference type="ChEBI" id="CHEBI:15378"/>
        <dbReference type="ChEBI" id="CHEBI:57856"/>
        <dbReference type="ChEBI" id="CHEBI:59789"/>
        <dbReference type="ChEBI" id="CHEBI:65315"/>
        <dbReference type="ChEBI" id="CHEBI:74478"/>
        <dbReference type="EC" id="2.1.1.211"/>
    </reaction>
</comment>
<comment type="subcellular location">
    <subcellularLocation>
        <location evidence="1 11">Cytoplasm</location>
    </subcellularLocation>
</comment>
<evidence type="ECO:0000256" key="7">
    <source>
        <dbReference type="ARBA" id="ARBA00022679"/>
    </source>
</evidence>
<evidence type="ECO:0000256" key="10">
    <source>
        <dbReference type="ARBA" id="ARBA00047957"/>
    </source>
</evidence>
<comment type="function">
    <text evidence="11">Adenosyl-L-methionine (AdoMet)-dependent tRNA (uracil-O(2)-)-methyltransferase.</text>
</comment>
<protein>
    <recommendedName>
        <fullName evidence="4 11">tRNA (uracil-O(2)-)-methyltransferase</fullName>
        <ecNumber evidence="3 11">2.1.1.211</ecNumber>
    </recommendedName>
</protein>
<dbReference type="PANTHER" id="PTHR21210">
    <property type="entry name" value="TRNA (URACIL-O(2)-)-METHYLTRANSFERASE-RELATED"/>
    <property type="match status" value="1"/>
</dbReference>
<dbReference type="GO" id="GO:0005737">
    <property type="term" value="C:cytoplasm"/>
    <property type="evidence" value="ECO:0007669"/>
    <property type="project" value="UniProtKB-SubCell"/>
</dbReference>
<evidence type="ECO:0000256" key="8">
    <source>
        <dbReference type="ARBA" id="ARBA00022691"/>
    </source>
</evidence>
<dbReference type="AlphaFoldDB" id="A0A2A9PEZ1"/>
<evidence type="ECO:0000256" key="9">
    <source>
        <dbReference type="ARBA" id="ARBA00022694"/>
    </source>
</evidence>
<comment type="caution">
    <text evidence="13">The sequence shown here is derived from an EMBL/GenBank/DDBJ whole genome shotgun (WGS) entry which is preliminary data.</text>
</comment>
<dbReference type="Pfam" id="PF07757">
    <property type="entry name" value="AdoMet_MTase"/>
    <property type="match status" value="1"/>
</dbReference>
<reference evidence="13 14" key="1">
    <citation type="journal article" date="2015" name="BMC Genomics">
        <title>Gene expression during zombie ant biting behavior reflects the complexity underlying fungal parasitic behavioral manipulation.</title>
        <authorList>
            <person name="de Bekker C."/>
            <person name="Ohm R.A."/>
            <person name="Loreto R.G."/>
            <person name="Sebastian A."/>
            <person name="Albert I."/>
            <person name="Merrow M."/>
            <person name="Brachmann A."/>
            <person name="Hughes D.P."/>
        </authorList>
    </citation>
    <scope>NUCLEOTIDE SEQUENCE [LARGE SCALE GENOMIC DNA]</scope>
    <source>
        <strain evidence="13 14">SC16a</strain>
    </source>
</reference>
<feature type="region of interest" description="Disordered" evidence="12">
    <location>
        <begin position="1"/>
        <end position="22"/>
    </location>
</feature>
<evidence type="ECO:0000256" key="3">
    <source>
        <dbReference type="ARBA" id="ARBA00012795"/>
    </source>
</evidence>
<sequence>MAPFKPDELPAGTPPGFDDETSSRVWVPLYSHDCTFGPDLFVDKMMNLVRNPNLNSSWLFRADILYDREGDQDESNQGGSDQDGCNDANASDIANTHVRPLPRRIRAMPRQRSLVRRLIPRNRRRDAPLDQTCTFHRGPTTNLVIYAPHVTAAAHLPFYHPAVRAVGHLHRWDPVRALGSVSVLVLPFDDDDDDDDKLPIKVRRTAYHLLELLHKHGQSSAAGYVKRVHHDRIVPQARLQNRYAALKDKYARRLVESWAESTDPLKHVFEDLAIAAFLIELWADMYADDDDGHDATGPPRRFPGFVDIGCGNGLLVYVLHQEGYPGWGFDARTRKSWNRFRLAAPDLRLECRLLLPAAVSRMEPGAMDDGPDVRLFHDGSFPPGTFIISNHADELTAWTPILAAASRSPFIAIPCCSHNLAGDRFRAPPPKRAPDGARSTYASLVDWVARIAVDCGWEVETEMLRIPSTRNTCLLARRRLDGQVDVDSVVDKFGGVKGYSANVVRLLKSDPSFSH</sequence>
<keyword evidence="8 11" id="KW-0949">S-adenosyl-L-methionine</keyword>
<proteinExistence type="inferred from homology"/>
<keyword evidence="9 11" id="KW-0819">tRNA processing</keyword>
<keyword evidence="7 11" id="KW-0808">Transferase</keyword>
<dbReference type="InterPro" id="IPR011671">
    <property type="entry name" value="tRNA_uracil_MeTrfase"/>
</dbReference>
<evidence type="ECO:0000256" key="12">
    <source>
        <dbReference type="SAM" id="MobiDB-lite"/>
    </source>
</evidence>
<evidence type="ECO:0000256" key="1">
    <source>
        <dbReference type="ARBA" id="ARBA00004496"/>
    </source>
</evidence>
<name>A0A2A9PEZ1_OPHUN</name>
<dbReference type="OrthoDB" id="10047021at2759"/>
<keyword evidence="6 11" id="KW-0489">Methyltransferase</keyword>
<dbReference type="EC" id="2.1.1.211" evidence="3 11"/>
<dbReference type="EMBL" id="LAZP02000197">
    <property type="protein sequence ID" value="PFH59463.1"/>
    <property type="molecule type" value="Genomic_DNA"/>
</dbReference>
<evidence type="ECO:0000256" key="4">
    <source>
        <dbReference type="ARBA" id="ARBA00017788"/>
    </source>
</evidence>
<dbReference type="GO" id="GO:0030488">
    <property type="term" value="P:tRNA methylation"/>
    <property type="evidence" value="ECO:0007669"/>
    <property type="project" value="UniProtKB-UniRule"/>
</dbReference>
<keyword evidence="14" id="KW-1185">Reference proteome</keyword>
<keyword evidence="5 11" id="KW-0963">Cytoplasm</keyword>
<evidence type="ECO:0000313" key="13">
    <source>
        <dbReference type="EMBL" id="PFH59463.1"/>
    </source>
</evidence>
<evidence type="ECO:0000256" key="11">
    <source>
        <dbReference type="RuleBase" id="RU368004"/>
    </source>
</evidence>
<evidence type="ECO:0000256" key="2">
    <source>
        <dbReference type="ARBA" id="ARBA00009056"/>
    </source>
</evidence>
<dbReference type="PANTHER" id="PTHR21210:SF0">
    <property type="entry name" value="TRNA (URACIL-O(2)-)-METHYLTRANSFERASE-RELATED"/>
    <property type="match status" value="1"/>
</dbReference>
<dbReference type="GO" id="GO:0141101">
    <property type="term" value="F:tRNA(Ser) (uridine(44)-2'-O-)-methyltransferase activity"/>
    <property type="evidence" value="ECO:0007669"/>
    <property type="project" value="UniProtKB-EC"/>
</dbReference>
<organism evidence="13 14">
    <name type="scientific">Ophiocordyceps unilateralis</name>
    <name type="common">Zombie-ant fungus</name>
    <name type="synonym">Torrubia unilateralis</name>
    <dbReference type="NCBI Taxonomy" id="268505"/>
    <lineage>
        <taxon>Eukaryota</taxon>
        <taxon>Fungi</taxon>
        <taxon>Dikarya</taxon>
        <taxon>Ascomycota</taxon>
        <taxon>Pezizomycotina</taxon>
        <taxon>Sordariomycetes</taxon>
        <taxon>Hypocreomycetidae</taxon>
        <taxon>Hypocreales</taxon>
        <taxon>Ophiocordycipitaceae</taxon>
        <taxon>Ophiocordyceps</taxon>
    </lineage>
</organism>
<evidence type="ECO:0000256" key="6">
    <source>
        <dbReference type="ARBA" id="ARBA00022603"/>
    </source>
</evidence>
<accession>A0A2A9PEZ1</accession>
<dbReference type="Proteomes" id="UP000037136">
    <property type="component" value="Unassembled WGS sequence"/>
</dbReference>
<evidence type="ECO:0000313" key="14">
    <source>
        <dbReference type="Proteomes" id="UP000037136"/>
    </source>
</evidence>
<evidence type="ECO:0000256" key="5">
    <source>
        <dbReference type="ARBA" id="ARBA00022490"/>
    </source>
</evidence>
<comment type="similarity">
    <text evidence="2 11">Belongs to the TRM44 family.</text>
</comment>
<reference evidence="13 14" key="2">
    <citation type="journal article" date="2017" name="Sci. Rep.">
        <title>Ant-infecting Ophiocordyceps genomes reveal a high diversity of potential behavioral manipulation genes and a possible major role for enterotoxins.</title>
        <authorList>
            <person name="de Bekker C."/>
            <person name="Ohm R.A."/>
            <person name="Evans H.C."/>
            <person name="Brachmann A."/>
            <person name="Hughes D.P."/>
        </authorList>
    </citation>
    <scope>NUCLEOTIDE SEQUENCE [LARGE SCALE GENOMIC DNA]</scope>
    <source>
        <strain evidence="13 14">SC16a</strain>
    </source>
</reference>
<gene>
    <name evidence="13" type="ORF">XA68_12295</name>
</gene>